<accession>A0A126WZZ1</accession>
<feature type="domain" description="PAS" evidence="8">
    <location>
        <begin position="89"/>
        <end position="135"/>
    </location>
</feature>
<dbReference type="PANTHER" id="PTHR47429">
    <property type="entry name" value="PROTEIN TWIN LOV 1"/>
    <property type="match status" value="1"/>
</dbReference>
<proteinExistence type="evidence at transcript level"/>
<protein>
    <submittedName>
        <fullName evidence="10">Putative LOV domain-containing protein</fullName>
    </submittedName>
</protein>
<dbReference type="InterPro" id="IPR000700">
    <property type="entry name" value="PAS-assoc_C"/>
</dbReference>
<dbReference type="AlphaFoldDB" id="A0A126WZZ1"/>
<evidence type="ECO:0000256" key="2">
    <source>
        <dbReference type="ARBA" id="ARBA00022606"/>
    </source>
</evidence>
<dbReference type="GO" id="GO:0005634">
    <property type="term" value="C:nucleus"/>
    <property type="evidence" value="ECO:0007669"/>
    <property type="project" value="TreeGrafter"/>
</dbReference>
<evidence type="ECO:0000256" key="5">
    <source>
        <dbReference type="ARBA" id="ARBA00022991"/>
    </source>
</evidence>
<dbReference type="SMART" id="SM00091">
    <property type="entry name" value="PAS"/>
    <property type="match status" value="2"/>
</dbReference>
<dbReference type="NCBIfam" id="TIGR00229">
    <property type="entry name" value="sensory_box"/>
    <property type="match status" value="2"/>
</dbReference>
<dbReference type="InterPro" id="IPR035965">
    <property type="entry name" value="PAS-like_dom_sf"/>
</dbReference>
<dbReference type="EMBL" id="KU699777">
    <property type="protein sequence ID" value="AML77670.1"/>
    <property type="molecule type" value="mRNA"/>
</dbReference>
<evidence type="ECO:0000256" key="1">
    <source>
        <dbReference type="ARBA" id="ARBA00022543"/>
    </source>
</evidence>
<dbReference type="PROSITE" id="PS50113">
    <property type="entry name" value="PAC"/>
    <property type="match status" value="1"/>
</dbReference>
<keyword evidence="6" id="KW-0675">Receptor</keyword>
<reference evidence="10" key="1">
    <citation type="journal article" date="2016" name="Proc. Natl. Acad. Sci. U.S.A.">
        <title>Functional and topological diversity of LOV domain photoreceptors.</title>
        <authorList>
            <person name="Glantz S.T."/>
            <person name="Carpenter E.J."/>
            <person name="Melkonian M."/>
            <person name="Gardner K.H."/>
            <person name="Boyden E.S."/>
            <person name="Wong G.K."/>
            <person name="Chow B.Y."/>
        </authorList>
    </citation>
    <scope>NUCLEOTIDE SEQUENCE</scope>
    <source>
        <strain evidence="10">KJYC_2011974</strain>
    </source>
</reference>
<feature type="domain" description="PAS" evidence="8">
    <location>
        <begin position="284"/>
        <end position="330"/>
    </location>
</feature>
<dbReference type="CDD" id="cd00130">
    <property type="entry name" value="PAS"/>
    <property type="match status" value="2"/>
</dbReference>
<keyword evidence="4" id="KW-0288">FMN</keyword>
<keyword evidence="5" id="KW-0157">Chromophore</keyword>
<keyword evidence="2" id="KW-0716">Sensory transduction</keyword>
<dbReference type="InterPro" id="IPR001610">
    <property type="entry name" value="PAC"/>
</dbReference>
<name>A0A126WZZ1_9TRAC</name>
<sequence length="415" mass="46193">MVVGDSSLQVHIYKFPTLEVAPHFFINMSLHSGTPQDSSSIGTTSSDTSDELVVSDSLIRSYHATIRDALHKHEYNFVICDPSLPDHPIVYASEGFQEMTGYSREEVVGRNCRFLQGPATDKRAILEIREAIREERPCQVKLVNYTKSGKPFWNLFHLAPVFSQQDGRVVHFVGVQTPISSAVAASIDKQVPDSGRPEEEDEDEDEEEEECNVTEDDKQRAFAAVKSVLTELADSSNKGVGPRRSKSLSGAVSRGVVCTSLMLSLTRIQQSFVLADPHLPDTPIVHASDFFLKLTGYSREEVMGRNCRFLQGPDTDQEAVEKMRTSIKREQPCTVRVLNYRKNKEPFWNYLHIAPVRNANGKVAYLAGVQLDVTSVDEDDECDARMKQLGAVGAIRVAVRSLQSGSVMRRALTIS</sequence>
<evidence type="ECO:0000256" key="6">
    <source>
        <dbReference type="ARBA" id="ARBA00023170"/>
    </source>
</evidence>
<keyword evidence="1" id="KW-0600">Photoreceptor protein</keyword>
<dbReference type="Pfam" id="PF13426">
    <property type="entry name" value="PAS_9"/>
    <property type="match status" value="2"/>
</dbReference>
<feature type="compositionally biased region" description="Acidic residues" evidence="7">
    <location>
        <begin position="198"/>
        <end position="214"/>
    </location>
</feature>
<evidence type="ECO:0000256" key="4">
    <source>
        <dbReference type="ARBA" id="ARBA00022643"/>
    </source>
</evidence>
<dbReference type="PANTHER" id="PTHR47429:SF2">
    <property type="entry name" value="PROTEIN TWIN LOV 1"/>
    <property type="match status" value="1"/>
</dbReference>
<evidence type="ECO:0000259" key="8">
    <source>
        <dbReference type="PROSITE" id="PS50112"/>
    </source>
</evidence>
<dbReference type="PROSITE" id="PS50112">
    <property type="entry name" value="PAS"/>
    <property type="match status" value="2"/>
</dbReference>
<dbReference type="SUPFAM" id="SSF55785">
    <property type="entry name" value="PYP-like sensor domain (PAS domain)"/>
    <property type="match status" value="2"/>
</dbReference>
<evidence type="ECO:0000256" key="7">
    <source>
        <dbReference type="SAM" id="MobiDB-lite"/>
    </source>
</evidence>
<evidence type="ECO:0000256" key="3">
    <source>
        <dbReference type="ARBA" id="ARBA00022630"/>
    </source>
</evidence>
<dbReference type="SMART" id="SM00086">
    <property type="entry name" value="PAC"/>
    <property type="match status" value="2"/>
</dbReference>
<organism evidence="10">
    <name type="scientific">Selaginella willdenowii</name>
    <dbReference type="NCBI Taxonomy" id="137179"/>
    <lineage>
        <taxon>Eukaryota</taxon>
        <taxon>Viridiplantae</taxon>
        <taxon>Streptophyta</taxon>
        <taxon>Embryophyta</taxon>
        <taxon>Tracheophyta</taxon>
        <taxon>Lycopodiopsida</taxon>
        <taxon>Selaginellales</taxon>
        <taxon>Selaginellaceae</taxon>
        <taxon>Selaginella</taxon>
    </lineage>
</organism>
<evidence type="ECO:0000313" key="10">
    <source>
        <dbReference type="EMBL" id="AML77670.1"/>
    </source>
</evidence>
<dbReference type="InterPro" id="IPR000014">
    <property type="entry name" value="PAS"/>
</dbReference>
<feature type="domain" description="PAC" evidence="9">
    <location>
        <begin position="331"/>
        <end position="385"/>
    </location>
</feature>
<feature type="region of interest" description="Disordered" evidence="7">
    <location>
        <begin position="186"/>
        <end position="216"/>
    </location>
</feature>
<keyword evidence="3" id="KW-0285">Flavoprotein</keyword>
<dbReference type="Gene3D" id="3.30.450.20">
    <property type="entry name" value="PAS domain"/>
    <property type="match status" value="2"/>
</dbReference>
<evidence type="ECO:0000259" key="9">
    <source>
        <dbReference type="PROSITE" id="PS50113"/>
    </source>
</evidence>
<dbReference type="GO" id="GO:0009637">
    <property type="term" value="P:response to blue light"/>
    <property type="evidence" value="ECO:0007669"/>
    <property type="project" value="UniProtKB-ARBA"/>
</dbReference>
<dbReference type="GO" id="GO:0009881">
    <property type="term" value="F:photoreceptor activity"/>
    <property type="evidence" value="ECO:0007669"/>
    <property type="project" value="UniProtKB-KW"/>
</dbReference>